<dbReference type="Pfam" id="PF12762">
    <property type="entry name" value="DDE_Tnp_IS1595"/>
    <property type="match status" value="1"/>
</dbReference>
<evidence type="ECO:0000313" key="3">
    <source>
        <dbReference type="Proteomes" id="UP000192356"/>
    </source>
</evidence>
<accession>A0A1X0QBY9</accession>
<feature type="domain" description="ISXO2-like transposase" evidence="1">
    <location>
        <begin position="1"/>
        <end position="102"/>
    </location>
</feature>
<dbReference type="EMBL" id="LVKB01000033">
    <property type="protein sequence ID" value="ORD97252.1"/>
    <property type="molecule type" value="Genomic_DNA"/>
</dbReference>
<protein>
    <recommendedName>
        <fullName evidence="1">ISXO2-like transposase domain-containing protein</fullName>
    </recommendedName>
</protein>
<dbReference type="PANTHER" id="PTHR47163:SF3">
    <property type="entry name" value="PROTEIN CBG18017"/>
    <property type="match status" value="1"/>
</dbReference>
<evidence type="ECO:0000313" key="2">
    <source>
        <dbReference type="EMBL" id="ORD97252.1"/>
    </source>
</evidence>
<dbReference type="Proteomes" id="UP000192356">
    <property type="component" value="Unassembled WGS sequence"/>
</dbReference>
<organism evidence="2 3">
    <name type="scientific">Hepatospora eriocheir</name>
    <dbReference type="NCBI Taxonomy" id="1081669"/>
    <lineage>
        <taxon>Eukaryota</taxon>
        <taxon>Fungi</taxon>
        <taxon>Fungi incertae sedis</taxon>
        <taxon>Microsporidia</taxon>
        <taxon>Hepatosporidae</taxon>
        <taxon>Hepatospora</taxon>
    </lineage>
</organism>
<dbReference type="InterPro" id="IPR053164">
    <property type="entry name" value="IS1016-like_transposase"/>
</dbReference>
<dbReference type="InterPro" id="IPR024445">
    <property type="entry name" value="Tnp_ISXO2-like"/>
</dbReference>
<dbReference type="AlphaFoldDB" id="A0A1X0QBY9"/>
<dbReference type="PANTHER" id="PTHR47163">
    <property type="entry name" value="DDE_TNP_IS1595 DOMAIN-CONTAINING PROTEIN"/>
    <property type="match status" value="1"/>
</dbReference>
<comment type="caution">
    <text evidence="2">The sequence shown here is derived from an EMBL/GenBank/DDBJ whole genome shotgun (WGS) entry which is preliminary data.</text>
</comment>
<reference evidence="2 3" key="1">
    <citation type="journal article" date="2017" name="Environ. Microbiol.">
        <title>Decay of the glycolytic pathway and adaptation to intranuclear parasitism within Enterocytozoonidae microsporidia.</title>
        <authorList>
            <person name="Wiredu Boakye D."/>
            <person name="Jaroenlak P."/>
            <person name="Prachumwat A."/>
            <person name="Williams T.A."/>
            <person name="Bateman K.S."/>
            <person name="Itsathitphaisarn O."/>
            <person name="Sritunyalucksana K."/>
            <person name="Paszkiewicz K.H."/>
            <person name="Moore K.A."/>
            <person name="Stentiford G.D."/>
            <person name="Williams B.A."/>
        </authorList>
    </citation>
    <scope>NUCLEOTIDE SEQUENCE [LARGE SCALE GENOMIC DNA]</scope>
    <source>
        <strain evidence="2 3">GB1</strain>
    </source>
</reference>
<gene>
    <name evidence="2" type="ORF">HERIO_875</name>
</gene>
<dbReference type="VEuPathDB" id="MicrosporidiaDB:A0H76_2197"/>
<sequence length="117" mass="13773">MFVVERRDRNTLLPLLVEHIDLKTTIHSDGWRAYSGLNTVFHDHKVVNHSENFVDPKTRCHTQLIECIWGHAKLKIIKNKRGTTSSLLHCHLSFFCFCYLYKDEAFEKFLEIIGKNN</sequence>
<evidence type="ECO:0000259" key="1">
    <source>
        <dbReference type="SMART" id="SM01126"/>
    </source>
</evidence>
<name>A0A1X0QBY9_9MICR</name>
<keyword evidence="3" id="KW-1185">Reference proteome</keyword>
<dbReference type="OrthoDB" id="2186983at2759"/>
<dbReference type="VEuPathDB" id="MicrosporidiaDB:HERIO_875"/>
<proteinExistence type="predicted"/>
<dbReference type="SMART" id="SM01126">
    <property type="entry name" value="DDE_Tnp_IS1595"/>
    <property type="match status" value="1"/>
</dbReference>